<reference evidence="2 3" key="1">
    <citation type="submission" date="2016-07" db="EMBL/GenBank/DDBJ databases">
        <title>Draft genome of the white-rot fungus Obba rivulosa 3A-2.</title>
        <authorList>
            <consortium name="DOE Joint Genome Institute"/>
            <person name="Miettinen O."/>
            <person name="Riley R."/>
            <person name="Acob R."/>
            <person name="Barry K."/>
            <person name="Cullen D."/>
            <person name="De Vries R."/>
            <person name="Hainaut M."/>
            <person name="Hatakka A."/>
            <person name="Henrissat B."/>
            <person name="Hilden K."/>
            <person name="Kuo R."/>
            <person name="Labutti K."/>
            <person name="Lipzen A."/>
            <person name="Makela M.R."/>
            <person name="Sandor L."/>
            <person name="Spatafora J.W."/>
            <person name="Grigoriev I.V."/>
            <person name="Hibbett D.S."/>
        </authorList>
    </citation>
    <scope>NUCLEOTIDE SEQUENCE [LARGE SCALE GENOMIC DNA]</scope>
    <source>
        <strain evidence="2 3">3A-2</strain>
    </source>
</reference>
<accession>A0A8E2AT83</accession>
<proteinExistence type="predicted"/>
<sequence length="78" mass="8612">MTTSADRRAGVVLFGLNSLPRLMRALLLVPHFSGRRSVRASGSARATWWQMARRESAPPDDDRTMGQRYVASGGSRHA</sequence>
<protein>
    <submittedName>
        <fullName evidence="2">Uncharacterized protein</fullName>
    </submittedName>
</protein>
<evidence type="ECO:0000313" key="3">
    <source>
        <dbReference type="Proteomes" id="UP000250043"/>
    </source>
</evidence>
<dbReference type="EMBL" id="KV722481">
    <property type="protein sequence ID" value="OCH87569.1"/>
    <property type="molecule type" value="Genomic_DNA"/>
</dbReference>
<keyword evidence="3" id="KW-1185">Reference proteome</keyword>
<evidence type="ECO:0000313" key="2">
    <source>
        <dbReference type="EMBL" id="OCH87569.1"/>
    </source>
</evidence>
<feature type="compositionally biased region" description="Basic and acidic residues" evidence="1">
    <location>
        <begin position="54"/>
        <end position="65"/>
    </location>
</feature>
<feature type="region of interest" description="Disordered" evidence="1">
    <location>
        <begin position="54"/>
        <end position="78"/>
    </location>
</feature>
<dbReference type="AlphaFoldDB" id="A0A8E2AT83"/>
<evidence type="ECO:0000256" key="1">
    <source>
        <dbReference type="SAM" id="MobiDB-lite"/>
    </source>
</evidence>
<name>A0A8E2AT83_9APHY</name>
<dbReference type="Proteomes" id="UP000250043">
    <property type="component" value="Unassembled WGS sequence"/>
</dbReference>
<organism evidence="2 3">
    <name type="scientific">Obba rivulosa</name>
    <dbReference type="NCBI Taxonomy" id="1052685"/>
    <lineage>
        <taxon>Eukaryota</taxon>
        <taxon>Fungi</taxon>
        <taxon>Dikarya</taxon>
        <taxon>Basidiomycota</taxon>
        <taxon>Agaricomycotina</taxon>
        <taxon>Agaricomycetes</taxon>
        <taxon>Polyporales</taxon>
        <taxon>Gelatoporiaceae</taxon>
        <taxon>Obba</taxon>
    </lineage>
</organism>
<gene>
    <name evidence="2" type="ORF">OBBRIDRAFT_796108</name>
</gene>